<dbReference type="EMBL" id="MU277232">
    <property type="protein sequence ID" value="KAI0058699.1"/>
    <property type="molecule type" value="Genomic_DNA"/>
</dbReference>
<organism evidence="1 2">
    <name type="scientific">Artomyces pyxidatus</name>
    <dbReference type="NCBI Taxonomy" id="48021"/>
    <lineage>
        <taxon>Eukaryota</taxon>
        <taxon>Fungi</taxon>
        <taxon>Dikarya</taxon>
        <taxon>Basidiomycota</taxon>
        <taxon>Agaricomycotina</taxon>
        <taxon>Agaricomycetes</taxon>
        <taxon>Russulales</taxon>
        <taxon>Auriscalpiaceae</taxon>
        <taxon>Artomyces</taxon>
    </lineage>
</organism>
<name>A0ACB8SQB3_9AGAM</name>
<accession>A0ACB8SQB3</accession>
<evidence type="ECO:0000313" key="1">
    <source>
        <dbReference type="EMBL" id="KAI0058699.1"/>
    </source>
</evidence>
<reference evidence="1" key="1">
    <citation type="submission" date="2021-03" db="EMBL/GenBank/DDBJ databases">
        <authorList>
            <consortium name="DOE Joint Genome Institute"/>
            <person name="Ahrendt S."/>
            <person name="Looney B.P."/>
            <person name="Miyauchi S."/>
            <person name="Morin E."/>
            <person name="Drula E."/>
            <person name="Courty P.E."/>
            <person name="Chicoki N."/>
            <person name="Fauchery L."/>
            <person name="Kohler A."/>
            <person name="Kuo A."/>
            <person name="Labutti K."/>
            <person name="Pangilinan J."/>
            <person name="Lipzen A."/>
            <person name="Riley R."/>
            <person name="Andreopoulos W."/>
            <person name="He G."/>
            <person name="Johnson J."/>
            <person name="Barry K.W."/>
            <person name="Grigoriev I.V."/>
            <person name="Nagy L."/>
            <person name="Hibbett D."/>
            <person name="Henrissat B."/>
            <person name="Matheny P.B."/>
            <person name="Labbe J."/>
            <person name="Martin F."/>
        </authorList>
    </citation>
    <scope>NUCLEOTIDE SEQUENCE</scope>
    <source>
        <strain evidence="1">HHB10654</strain>
    </source>
</reference>
<sequence length="135" mass="14477">MPLLVLVTSSSAPSPVGLPPTLPSDKVGKASLPTPPTLGAVSTYYPVLTPALGPPTQVYHYQHPVTGERVTSLLPPDHPQMICLQEGRHIHESRFGLLGILAAIVWFPLGIGLCLLDRKVRCRRCGEHIDDGICG</sequence>
<evidence type="ECO:0000313" key="2">
    <source>
        <dbReference type="Proteomes" id="UP000814140"/>
    </source>
</evidence>
<protein>
    <submittedName>
        <fullName evidence="1">Uncharacterized protein</fullName>
    </submittedName>
</protein>
<reference evidence="1" key="2">
    <citation type="journal article" date="2022" name="New Phytol.">
        <title>Evolutionary transition to the ectomycorrhizal habit in the genomes of a hyperdiverse lineage of mushroom-forming fungi.</title>
        <authorList>
            <person name="Looney B."/>
            <person name="Miyauchi S."/>
            <person name="Morin E."/>
            <person name="Drula E."/>
            <person name="Courty P.E."/>
            <person name="Kohler A."/>
            <person name="Kuo A."/>
            <person name="LaButti K."/>
            <person name="Pangilinan J."/>
            <person name="Lipzen A."/>
            <person name="Riley R."/>
            <person name="Andreopoulos W."/>
            <person name="He G."/>
            <person name="Johnson J."/>
            <person name="Nolan M."/>
            <person name="Tritt A."/>
            <person name="Barry K.W."/>
            <person name="Grigoriev I.V."/>
            <person name="Nagy L.G."/>
            <person name="Hibbett D."/>
            <person name="Henrissat B."/>
            <person name="Matheny P.B."/>
            <person name="Labbe J."/>
            <person name="Martin F.M."/>
        </authorList>
    </citation>
    <scope>NUCLEOTIDE SEQUENCE</scope>
    <source>
        <strain evidence="1">HHB10654</strain>
    </source>
</reference>
<keyword evidence="2" id="KW-1185">Reference proteome</keyword>
<gene>
    <name evidence="1" type="ORF">BV25DRAFT_1189726</name>
</gene>
<proteinExistence type="predicted"/>
<comment type="caution">
    <text evidence="1">The sequence shown here is derived from an EMBL/GenBank/DDBJ whole genome shotgun (WGS) entry which is preliminary data.</text>
</comment>
<dbReference type="Proteomes" id="UP000814140">
    <property type="component" value="Unassembled WGS sequence"/>
</dbReference>